<dbReference type="RefSeq" id="WP_026813449.1">
    <property type="nucleotide sequence ID" value="NZ_BMWP01000015.1"/>
</dbReference>
<keyword evidence="3" id="KW-1185">Reference proteome</keyword>
<feature type="domain" description="DSBA-like thioredoxin" evidence="1">
    <location>
        <begin position="3"/>
        <end position="204"/>
    </location>
</feature>
<protein>
    <submittedName>
        <fullName evidence="2">DSBA oxidoreductase</fullName>
    </submittedName>
</protein>
<dbReference type="InterPro" id="IPR001853">
    <property type="entry name" value="DSBA-like_thioredoxin_dom"/>
</dbReference>
<dbReference type="AlphaFoldDB" id="A0A918MN13"/>
<reference evidence="2" key="1">
    <citation type="journal article" date="2014" name="Int. J. Syst. Evol. Microbiol.">
        <title>Complete genome sequence of Corynebacterium casei LMG S-19264T (=DSM 44701T), isolated from a smear-ripened cheese.</title>
        <authorList>
            <consortium name="US DOE Joint Genome Institute (JGI-PGF)"/>
            <person name="Walter F."/>
            <person name="Albersmeier A."/>
            <person name="Kalinowski J."/>
            <person name="Ruckert C."/>
        </authorList>
    </citation>
    <scope>NUCLEOTIDE SEQUENCE</scope>
    <source>
        <strain evidence="2">KCTC 12113</strain>
    </source>
</reference>
<gene>
    <name evidence="2" type="ORF">GCM10007383_23560</name>
</gene>
<sequence>MEISIWSDIRCPFCYIGKRRFEEALGKFEHADKVNVVWKSFELDPNLQTRTDIGAIDHFCESKGVGREQAMQMFNGAAQMAKEVGIDFKLDQSVPANSLKAHRLMHYAQSKDKSGDIKEALFNAHLVAGKNIDDIDFLVELASANGLNGEEVRTMLQSEDFTYEVRQDQMEARNLGVSGVPFFVLNSKYGVSGAQPTEVFLDTLEKAWENHLEEVQQVETGGSCDIDGNC</sequence>
<comment type="caution">
    <text evidence="2">The sequence shown here is derived from an EMBL/GenBank/DDBJ whole genome shotgun (WGS) entry which is preliminary data.</text>
</comment>
<organism evidence="2 3">
    <name type="scientific">Arenibacter certesii</name>
    <dbReference type="NCBI Taxonomy" id="228955"/>
    <lineage>
        <taxon>Bacteria</taxon>
        <taxon>Pseudomonadati</taxon>
        <taxon>Bacteroidota</taxon>
        <taxon>Flavobacteriia</taxon>
        <taxon>Flavobacteriales</taxon>
        <taxon>Flavobacteriaceae</taxon>
        <taxon>Arenibacter</taxon>
    </lineage>
</organism>
<dbReference type="InterPro" id="IPR036249">
    <property type="entry name" value="Thioredoxin-like_sf"/>
</dbReference>
<accession>A0A918MN13</accession>
<name>A0A918MN13_9FLAO</name>
<reference evidence="2" key="2">
    <citation type="submission" date="2020-09" db="EMBL/GenBank/DDBJ databases">
        <authorList>
            <person name="Sun Q."/>
            <person name="Kim S."/>
        </authorList>
    </citation>
    <scope>NUCLEOTIDE SEQUENCE</scope>
    <source>
        <strain evidence="2">KCTC 12113</strain>
    </source>
</reference>
<dbReference type="SUPFAM" id="SSF52833">
    <property type="entry name" value="Thioredoxin-like"/>
    <property type="match status" value="1"/>
</dbReference>
<dbReference type="CDD" id="cd03024">
    <property type="entry name" value="DsbA_FrnE"/>
    <property type="match status" value="1"/>
</dbReference>
<dbReference type="EMBL" id="BMWP01000015">
    <property type="protein sequence ID" value="GGW38036.1"/>
    <property type="molecule type" value="Genomic_DNA"/>
</dbReference>
<dbReference type="PANTHER" id="PTHR13887:SF41">
    <property type="entry name" value="THIOREDOXIN SUPERFAMILY PROTEIN"/>
    <property type="match status" value="1"/>
</dbReference>
<dbReference type="Gene3D" id="3.40.30.10">
    <property type="entry name" value="Glutaredoxin"/>
    <property type="match status" value="1"/>
</dbReference>
<dbReference type="Pfam" id="PF01323">
    <property type="entry name" value="DSBA"/>
    <property type="match status" value="1"/>
</dbReference>
<dbReference type="Proteomes" id="UP000634668">
    <property type="component" value="Unassembled WGS sequence"/>
</dbReference>
<dbReference type="GO" id="GO:0016491">
    <property type="term" value="F:oxidoreductase activity"/>
    <property type="evidence" value="ECO:0007669"/>
    <property type="project" value="InterPro"/>
</dbReference>
<evidence type="ECO:0000313" key="2">
    <source>
        <dbReference type="EMBL" id="GGW38036.1"/>
    </source>
</evidence>
<evidence type="ECO:0000313" key="3">
    <source>
        <dbReference type="Proteomes" id="UP000634668"/>
    </source>
</evidence>
<proteinExistence type="predicted"/>
<dbReference type="PANTHER" id="PTHR13887">
    <property type="entry name" value="GLUTATHIONE S-TRANSFERASE KAPPA"/>
    <property type="match status" value="1"/>
</dbReference>
<evidence type="ECO:0000259" key="1">
    <source>
        <dbReference type="Pfam" id="PF01323"/>
    </source>
</evidence>